<dbReference type="GO" id="GO:0050911">
    <property type="term" value="P:detection of chemical stimulus involved in sensory perception of smell"/>
    <property type="evidence" value="ECO:0000318"/>
    <property type="project" value="GO_Central"/>
</dbReference>
<evidence type="ECO:0000256" key="7">
    <source>
        <dbReference type="ARBA" id="ARBA00023136"/>
    </source>
</evidence>
<reference evidence="11 12" key="2">
    <citation type="journal article" date="2010" name="Nucleic Acids Res.">
        <title>BeetleBase in 2010: revisions to provide comprehensive genomic information for Tribolium castaneum.</title>
        <authorList>
            <person name="Kim H.S."/>
            <person name="Murphy T."/>
            <person name="Xia J."/>
            <person name="Caragea D."/>
            <person name="Park Y."/>
            <person name="Beeman R.W."/>
            <person name="Lorenzen M.D."/>
            <person name="Butcher S."/>
            <person name="Manak J.R."/>
            <person name="Brown S.J."/>
        </authorList>
    </citation>
    <scope>GENOME REANNOTATION</scope>
    <source>
        <strain evidence="11 12">Georgia GA2</strain>
    </source>
</reference>
<sequence>MYVFFIILVPTLTIYNYIIQENFDILQFNYTATFLAETVSWIAKLLPFITNANRMKKCITYFGTRYFEEMLQRYTSAKIMKECISVCRRNSTVFLYGVICGMTSFITKPLFWKGYQLPLDMWLPFDATSGPGIYYTTYSFLAIAISYCAFAGTLIDPLIGGLACHATGQLKVLKLSKIKTFGYYFIQLVFYFGVILAQIYFYCFYGSTLFEESSSIINAVYSSKWYDFDVPCRKALLILMERAQTPITVAAGKIMDLSLVTFATILRRSYSLVAVLNNYQ</sequence>
<feature type="transmembrane region" description="Helical" evidence="10">
    <location>
        <begin position="132"/>
        <end position="160"/>
    </location>
</feature>
<evidence type="ECO:0000256" key="3">
    <source>
        <dbReference type="ARBA" id="ARBA00022606"/>
    </source>
</evidence>
<keyword evidence="5" id="KW-0552">Olfaction</keyword>
<protein>
    <submittedName>
        <fullName evidence="11">Odorant receptor 33a-like protein</fullName>
    </submittedName>
</protein>
<dbReference type="Pfam" id="PF02949">
    <property type="entry name" value="7tm_6"/>
    <property type="match status" value="2"/>
</dbReference>
<keyword evidence="2" id="KW-1003">Cell membrane</keyword>
<keyword evidence="9" id="KW-0807">Transducer</keyword>
<evidence type="ECO:0000313" key="12">
    <source>
        <dbReference type="Proteomes" id="UP000007266"/>
    </source>
</evidence>
<evidence type="ECO:0000256" key="4">
    <source>
        <dbReference type="ARBA" id="ARBA00022692"/>
    </source>
</evidence>
<dbReference type="GO" id="GO:0007165">
    <property type="term" value="P:signal transduction"/>
    <property type="evidence" value="ECO:0007669"/>
    <property type="project" value="UniProtKB-KW"/>
</dbReference>
<name>A0A139WMK2_TRICA</name>
<dbReference type="eggNOG" id="ENOG502S54D">
    <property type="taxonomic scope" value="Eukaryota"/>
</dbReference>
<keyword evidence="4 10" id="KW-0812">Transmembrane</keyword>
<evidence type="ECO:0000256" key="8">
    <source>
        <dbReference type="ARBA" id="ARBA00023170"/>
    </source>
</evidence>
<organism evidence="11 12">
    <name type="scientific">Tribolium castaneum</name>
    <name type="common">Red flour beetle</name>
    <dbReference type="NCBI Taxonomy" id="7070"/>
    <lineage>
        <taxon>Eukaryota</taxon>
        <taxon>Metazoa</taxon>
        <taxon>Ecdysozoa</taxon>
        <taxon>Arthropoda</taxon>
        <taxon>Hexapoda</taxon>
        <taxon>Insecta</taxon>
        <taxon>Pterygota</taxon>
        <taxon>Neoptera</taxon>
        <taxon>Endopterygota</taxon>
        <taxon>Coleoptera</taxon>
        <taxon>Polyphaga</taxon>
        <taxon>Cucujiformia</taxon>
        <taxon>Tenebrionidae</taxon>
        <taxon>Tenebrionidae incertae sedis</taxon>
        <taxon>Tribolium</taxon>
    </lineage>
</organism>
<keyword evidence="7 10" id="KW-0472">Membrane</keyword>
<dbReference type="PANTHER" id="PTHR21137">
    <property type="entry name" value="ODORANT RECEPTOR"/>
    <property type="match status" value="1"/>
</dbReference>
<dbReference type="InParanoid" id="A0A139WMK2"/>
<dbReference type="PANTHER" id="PTHR21137:SF35">
    <property type="entry name" value="ODORANT RECEPTOR 19A-RELATED"/>
    <property type="match status" value="1"/>
</dbReference>
<evidence type="ECO:0000256" key="2">
    <source>
        <dbReference type="ARBA" id="ARBA00022475"/>
    </source>
</evidence>
<dbReference type="InterPro" id="IPR004117">
    <property type="entry name" value="7tm6_olfct_rcpt"/>
</dbReference>
<keyword evidence="6 10" id="KW-1133">Transmembrane helix</keyword>
<reference evidence="11 12" key="1">
    <citation type="journal article" date="2008" name="Nature">
        <title>The genome of the model beetle and pest Tribolium castaneum.</title>
        <authorList>
            <consortium name="Tribolium Genome Sequencing Consortium"/>
            <person name="Richards S."/>
            <person name="Gibbs R.A."/>
            <person name="Weinstock G.M."/>
            <person name="Brown S.J."/>
            <person name="Denell R."/>
            <person name="Beeman R.W."/>
            <person name="Gibbs R."/>
            <person name="Beeman R.W."/>
            <person name="Brown S.J."/>
            <person name="Bucher G."/>
            <person name="Friedrich M."/>
            <person name="Grimmelikhuijzen C.J."/>
            <person name="Klingler M."/>
            <person name="Lorenzen M."/>
            <person name="Richards S."/>
            <person name="Roth S."/>
            <person name="Schroder R."/>
            <person name="Tautz D."/>
            <person name="Zdobnov E.M."/>
            <person name="Muzny D."/>
            <person name="Gibbs R.A."/>
            <person name="Weinstock G.M."/>
            <person name="Attaway T."/>
            <person name="Bell S."/>
            <person name="Buhay C.J."/>
            <person name="Chandrabose M.N."/>
            <person name="Chavez D."/>
            <person name="Clerk-Blankenburg K.P."/>
            <person name="Cree A."/>
            <person name="Dao M."/>
            <person name="Davis C."/>
            <person name="Chacko J."/>
            <person name="Dinh H."/>
            <person name="Dugan-Rocha S."/>
            <person name="Fowler G."/>
            <person name="Garner T.T."/>
            <person name="Garnes J."/>
            <person name="Gnirke A."/>
            <person name="Hawes A."/>
            <person name="Hernandez J."/>
            <person name="Hines S."/>
            <person name="Holder M."/>
            <person name="Hume J."/>
            <person name="Jhangiani S.N."/>
            <person name="Joshi V."/>
            <person name="Khan Z.M."/>
            <person name="Jackson L."/>
            <person name="Kovar C."/>
            <person name="Kowis A."/>
            <person name="Lee S."/>
            <person name="Lewis L.R."/>
            <person name="Margolis J."/>
            <person name="Morgan M."/>
            <person name="Nazareth L.V."/>
            <person name="Nguyen N."/>
            <person name="Okwuonu G."/>
            <person name="Parker D."/>
            <person name="Richards S."/>
            <person name="Ruiz S.J."/>
            <person name="Santibanez J."/>
            <person name="Savard J."/>
            <person name="Scherer S.E."/>
            <person name="Schneider B."/>
            <person name="Sodergren E."/>
            <person name="Tautz D."/>
            <person name="Vattahil S."/>
            <person name="Villasana D."/>
            <person name="White C.S."/>
            <person name="Wright R."/>
            <person name="Park Y."/>
            <person name="Beeman R.W."/>
            <person name="Lord J."/>
            <person name="Oppert B."/>
            <person name="Lorenzen M."/>
            <person name="Brown S."/>
            <person name="Wang L."/>
            <person name="Savard J."/>
            <person name="Tautz D."/>
            <person name="Richards S."/>
            <person name="Weinstock G."/>
            <person name="Gibbs R.A."/>
            <person name="Liu Y."/>
            <person name="Worley K."/>
            <person name="Weinstock G."/>
            <person name="Elsik C.G."/>
            <person name="Reese J.T."/>
            <person name="Elhaik E."/>
            <person name="Landan G."/>
            <person name="Graur D."/>
            <person name="Arensburger P."/>
            <person name="Atkinson P."/>
            <person name="Beeman R.W."/>
            <person name="Beidler J."/>
            <person name="Brown S.J."/>
            <person name="Demuth J.P."/>
            <person name="Drury D.W."/>
            <person name="Du Y.Z."/>
            <person name="Fujiwara H."/>
            <person name="Lorenzen M."/>
            <person name="Maselli V."/>
            <person name="Osanai M."/>
            <person name="Park Y."/>
            <person name="Robertson H.M."/>
            <person name="Tu Z."/>
            <person name="Wang J.J."/>
            <person name="Wang S."/>
            <person name="Richards S."/>
            <person name="Song H."/>
            <person name="Zhang L."/>
            <person name="Sodergren E."/>
            <person name="Werner D."/>
            <person name="Stanke M."/>
            <person name="Morgenstern B."/>
            <person name="Solovyev V."/>
            <person name="Kosarev P."/>
            <person name="Brown G."/>
            <person name="Chen H.C."/>
            <person name="Ermolaeva O."/>
            <person name="Hlavina W."/>
            <person name="Kapustin Y."/>
            <person name="Kiryutin B."/>
            <person name="Kitts P."/>
            <person name="Maglott D."/>
            <person name="Pruitt K."/>
            <person name="Sapojnikov V."/>
            <person name="Souvorov A."/>
            <person name="Mackey A.J."/>
            <person name="Waterhouse R.M."/>
            <person name="Wyder S."/>
            <person name="Zdobnov E.M."/>
            <person name="Zdobnov E.M."/>
            <person name="Wyder S."/>
            <person name="Kriventseva E.V."/>
            <person name="Kadowaki T."/>
            <person name="Bork P."/>
            <person name="Aranda M."/>
            <person name="Bao R."/>
            <person name="Beermann A."/>
            <person name="Berns N."/>
            <person name="Bolognesi R."/>
            <person name="Bonneton F."/>
            <person name="Bopp D."/>
            <person name="Brown S.J."/>
            <person name="Bucher G."/>
            <person name="Butts T."/>
            <person name="Chaumot A."/>
            <person name="Denell R.E."/>
            <person name="Ferrier D.E."/>
            <person name="Friedrich M."/>
            <person name="Gordon C.M."/>
            <person name="Jindra M."/>
            <person name="Klingler M."/>
            <person name="Lan Q."/>
            <person name="Lattorff H.M."/>
            <person name="Laudet V."/>
            <person name="von Levetsow C."/>
            <person name="Liu Z."/>
            <person name="Lutz R."/>
            <person name="Lynch J.A."/>
            <person name="da Fonseca R.N."/>
            <person name="Posnien N."/>
            <person name="Reuter R."/>
            <person name="Roth S."/>
            <person name="Savard J."/>
            <person name="Schinko J.B."/>
            <person name="Schmitt C."/>
            <person name="Schoppmeier M."/>
            <person name="Schroder R."/>
            <person name="Shippy T.D."/>
            <person name="Simonnet F."/>
            <person name="Marques-Souza H."/>
            <person name="Tautz D."/>
            <person name="Tomoyasu Y."/>
            <person name="Trauner J."/>
            <person name="Van der Zee M."/>
            <person name="Vervoort M."/>
            <person name="Wittkopp N."/>
            <person name="Wimmer E.A."/>
            <person name="Yang X."/>
            <person name="Jones A.K."/>
            <person name="Sattelle D.B."/>
            <person name="Ebert P.R."/>
            <person name="Nelson D."/>
            <person name="Scott J.G."/>
            <person name="Beeman R.W."/>
            <person name="Muthukrishnan S."/>
            <person name="Kramer K.J."/>
            <person name="Arakane Y."/>
            <person name="Beeman R.W."/>
            <person name="Zhu Q."/>
            <person name="Hogenkamp D."/>
            <person name="Dixit R."/>
            <person name="Oppert B."/>
            <person name="Jiang H."/>
            <person name="Zou Z."/>
            <person name="Marshall J."/>
            <person name="Elpidina E."/>
            <person name="Vinokurov K."/>
            <person name="Oppert C."/>
            <person name="Zou Z."/>
            <person name="Evans J."/>
            <person name="Lu Z."/>
            <person name="Zhao P."/>
            <person name="Sumathipala N."/>
            <person name="Altincicek B."/>
            <person name="Vilcinskas A."/>
            <person name="Williams M."/>
            <person name="Hultmark D."/>
            <person name="Hetru C."/>
            <person name="Jiang H."/>
            <person name="Grimmelikhuijzen C.J."/>
            <person name="Hauser F."/>
            <person name="Cazzamali G."/>
            <person name="Williamson M."/>
            <person name="Park Y."/>
            <person name="Li B."/>
            <person name="Tanaka Y."/>
            <person name="Predel R."/>
            <person name="Neupert S."/>
            <person name="Schachtner J."/>
            <person name="Verleyen P."/>
            <person name="Raible F."/>
            <person name="Bork P."/>
            <person name="Friedrich M."/>
            <person name="Walden K.K."/>
            <person name="Robertson H.M."/>
            <person name="Angeli S."/>
            <person name="Foret S."/>
            <person name="Bucher G."/>
            <person name="Schuetz S."/>
            <person name="Maleszka R."/>
            <person name="Wimmer E.A."/>
            <person name="Beeman R.W."/>
            <person name="Lorenzen M."/>
            <person name="Tomoyasu Y."/>
            <person name="Miller S.C."/>
            <person name="Grossmann D."/>
            <person name="Bucher G."/>
        </authorList>
    </citation>
    <scope>NUCLEOTIDE SEQUENCE [LARGE SCALE GENOMIC DNA]</scope>
    <source>
        <strain evidence="11 12">Georgia GA2</strain>
    </source>
</reference>
<dbReference type="AlphaFoldDB" id="A0A139WMK2"/>
<dbReference type="GO" id="GO:0005886">
    <property type="term" value="C:plasma membrane"/>
    <property type="evidence" value="ECO:0000318"/>
    <property type="project" value="GO_Central"/>
</dbReference>
<evidence type="ECO:0000313" key="11">
    <source>
        <dbReference type="EMBL" id="KYB29103.1"/>
    </source>
</evidence>
<feature type="transmembrane region" description="Helical" evidence="10">
    <location>
        <begin position="93"/>
        <end position="112"/>
    </location>
</feature>
<dbReference type="Proteomes" id="UP000007266">
    <property type="component" value="Linkage group 2"/>
</dbReference>
<feature type="transmembrane region" description="Helical" evidence="10">
    <location>
        <begin position="181"/>
        <end position="202"/>
    </location>
</feature>
<comment type="subcellular location">
    <subcellularLocation>
        <location evidence="1">Cell membrane</location>
        <topology evidence="1">Multi-pass membrane protein</topology>
    </subcellularLocation>
</comment>
<keyword evidence="8 11" id="KW-0675">Receptor</keyword>
<dbReference type="GO" id="GO:0005549">
    <property type="term" value="F:odorant binding"/>
    <property type="evidence" value="ECO:0007669"/>
    <property type="project" value="InterPro"/>
</dbReference>
<accession>A0A139WMK2</accession>
<evidence type="ECO:0000256" key="5">
    <source>
        <dbReference type="ARBA" id="ARBA00022725"/>
    </source>
</evidence>
<dbReference type="EMBL" id="KQ971312">
    <property type="protein sequence ID" value="KYB29103.1"/>
    <property type="molecule type" value="Genomic_DNA"/>
</dbReference>
<evidence type="ECO:0000256" key="1">
    <source>
        <dbReference type="ARBA" id="ARBA00004651"/>
    </source>
</evidence>
<dbReference type="GO" id="GO:0004984">
    <property type="term" value="F:olfactory receptor activity"/>
    <property type="evidence" value="ECO:0000318"/>
    <property type="project" value="GO_Central"/>
</dbReference>
<proteinExistence type="predicted"/>
<keyword evidence="3" id="KW-0716">Sensory transduction</keyword>
<evidence type="ECO:0000256" key="6">
    <source>
        <dbReference type="ARBA" id="ARBA00022989"/>
    </source>
</evidence>
<gene>
    <name evidence="11" type="primary">AUGUSTUS-3.0.2_34552</name>
    <name evidence="11" type="ORF">TcasGA2_TC034552</name>
</gene>
<keyword evidence="12" id="KW-1185">Reference proteome</keyword>
<evidence type="ECO:0000256" key="9">
    <source>
        <dbReference type="ARBA" id="ARBA00023224"/>
    </source>
</evidence>
<evidence type="ECO:0000256" key="10">
    <source>
        <dbReference type="SAM" id="Phobius"/>
    </source>
</evidence>